<name>A0AAT9FIK1_9BACT</name>
<proteinExistence type="predicted"/>
<evidence type="ECO:0000313" key="2">
    <source>
        <dbReference type="EMBL" id="BDS05771.1"/>
    </source>
</evidence>
<dbReference type="AlphaFoldDB" id="A0AAT9FIK1"/>
<feature type="signal peptide" evidence="1">
    <location>
        <begin position="1"/>
        <end position="22"/>
    </location>
</feature>
<organism evidence="2">
    <name type="scientific">Oceaniferula spumae</name>
    <dbReference type="NCBI Taxonomy" id="2979115"/>
    <lineage>
        <taxon>Bacteria</taxon>
        <taxon>Pseudomonadati</taxon>
        <taxon>Verrucomicrobiota</taxon>
        <taxon>Verrucomicrobiia</taxon>
        <taxon>Verrucomicrobiales</taxon>
        <taxon>Verrucomicrobiaceae</taxon>
        <taxon>Oceaniferula</taxon>
    </lineage>
</organism>
<keyword evidence="1" id="KW-0732">Signal</keyword>
<sequence>MKKHLTILAALFLCLSCSSISASVSNYIGKVGKSELRASLTYYRNGTVKGSYTSMRTGKRYLLQGNNFQEGRLSLKEYTYNPRKDGWYPTAQVYLYKQRNKGRIVWSGTMKNYDGRNVHMYLVKR</sequence>
<dbReference type="EMBL" id="AP026866">
    <property type="protein sequence ID" value="BDS05771.1"/>
    <property type="molecule type" value="Genomic_DNA"/>
</dbReference>
<gene>
    <name evidence="2" type="ORF">NT6N_08110</name>
</gene>
<accession>A0AAT9FIK1</accession>
<evidence type="ECO:0000256" key="1">
    <source>
        <dbReference type="SAM" id="SignalP"/>
    </source>
</evidence>
<reference evidence="2" key="1">
    <citation type="submission" date="2024-07" db="EMBL/GenBank/DDBJ databases">
        <title>Complete genome sequence of Verrucomicrobiaceae bacterium NT6N.</title>
        <authorList>
            <person name="Huang C."/>
            <person name="Takami H."/>
            <person name="Hamasaki K."/>
        </authorList>
    </citation>
    <scope>NUCLEOTIDE SEQUENCE</scope>
    <source>
        <strain evidence="2">NT6N</strain>
    </source>
</reference>
<dbReference type="KEGG" id="osu:NT6N_08110"/>
<evidence type="ECO:0008006" key="3">
    <source>
        <dbReference type="Google" id="ProtNLM"/>
    </source>
</evidence>
<protein>
    <recommendedName>
        <fullName evidence="3">Nicotinic acid mononucleotide adenyltransferase</fullName>
    </recommendedName>
</protein>
<feature type="chain" id="PRO_5043848930" description="Nicotinic acid mononucleotide adenyltransferase" evidence="1">
    <location>
        <begin position="23"/>
        <end position="125"/>
    </location>
</feature>